<dbReference type="AlphaFoldDB" id="A0A951J260"/>
<reference evidence="1 2" key="1">
    <citation type="journal article" date="2020" name="Syst. Appl. Microbiol.">
        <title>Arthrospiribacter ruber gen. nov., sp. nov., a novel bacterium isolated from Arthrospira cultures.</title>
        <authorList>
            <person name="Waleron M."/>
            <person name="Misztak A."/>
            <person name="Waleron M.M."/>
            <person name="Furmaniak M."/>
            <person name="Mrozik A."/>
            <person name="Waleron K."/>
        </authorList>
    </citation>
    <scope>NUCLEOTIDE SEQUENCE [LARGE SCALE GENOMIC DNA]</scope>
    <source>
        <strain evidence="1 2">DPMB0001</strain>
    </source>
</reference>
<evidence type="ECO:0000313" key="1">
    <source>
        <dbReference type="EMBL" id="MBW3469757.1"/>
    </source>
</evidence>
<name>A0A951J260_9BACT</name>
<dbReference type="RefSeq" id="WP_219293085.1">
    <property type="nucleotide sequence ID" value="NZ_RPHB01000009.1"/>
</dbReference>
<protein>
    <recommendedName>
        <fullName evidence="3">Lipoprotein</fullName>
    </recommendedName>
</protein>
<evidence type="ECO:0000313" key="2">
    <source>
        <dbReference type="Proteomes" id="UP000727490"/>
    </source>
</evidence>
<keyword evidence="2" id="KW-1185">Reference proteome</keyword>
<sequence>MKIRFVILFFMLIGLYSCNTDPMVKSAKKDAERFLKNVRNPQQLIHHPMLEPEGLSTTIALQNKKRNLEGLRDSVNELCGKSSDYSLVNTFKKVGENQKKFIYLEYEYCKQITFIMGYVKQGDKVMLHSIWPMNSEDRPKDLFQKDADWN</sequence>
<dbReference type="EMBL" id="RPHB01000009">
    <property type="protein sequence ID" value="MBW3469757.1"/>
    <property type="molecule type" value="Genomic_DNA"/>
</dbReference>
<accession>A0A951J260</accession>
<dbReference type="PROSITE" id="PS51257">
    <property type="entry name" value="PROKAR_LIPOPROTEIN"/>
    <property type="match status" value="1"/>
</dbReference>
<gene>
    <name evidence="1" type="ORF">EGN73_18330</name>
</gene>
<dbReference type="Proteomes" id="UP000727490">
    <property type="component" value="Unassembled WGS sequence"/>
</dbReference>
<organism evidence="1 2">
    <name type="scientific">Arthrospiribacter ruber</name>
    <dbReference type="NCBI Taxonomy" id="2487934"/>
    <lineage>
        <taxon>Bacteria</taxon>
        <taxon>Pseudomonadati</taxon>
        <taxon>Bacteroidota</taxon>
        <taxon>Cytophagia</taxon>
        <taxon>Cytophagales</taxon>
        <taxon>Cyclobacteriaceae</taxon>
        <taxon>Arthrospiribacter</taxon>
    </lineage>
</organism>
<comment type="caution">
    <text evidence="1">The sequence shown here is derived from an EMBL/GenBank/DDBJ whole genome shotgun (WGS) entry which is preliminary data.</text>
</comment>
<evidence type="ECO:0008006" key="3">
    <source>
        <dbReference type="Google" id="ProtNLM"/>
    </source>
</evidence>
<proteinExistence type="predicted"/>